<accession>A0A6N9SZV6</accession>
<keyword evidence="19" id="KW-1185">Reference proteome</keyword>
<reference evidence="18 19" key="1">
    <citation type="submission" date="2020-01" db="EMBL/GenBank/DDBJ databases">
        <title>Jiella pacifica sp. nov.</title>
        <authorList>
            <person name="Xue Z."/>
            <person name="Zhu S."/>
            <person name="Chen J."/>
            <person name="Yang J."/>
        </authorList>
    </citation>
    <scope>NUCLEOTIDE SEQUENCE [LARGE SCALE GENOMIC DNA]</scope>
    <source>
        <strain evidence="18 19">40Bstr34</strain>
    </source>
</reference>
<feature type="domain" description="Polysaccharide export protein N-terminal" evidence="16">
    <location>
        <begin position="84"/>
        <end position="172"/>
    </location>
</feature>
<gene>
    <name evidence="18" type="ORF">GTK09_07950</name>
</gene>
<keyword evidence="14" id="KW-0449">Lipoprotein</keyword>
<keyword evidence="12" id="KW-0564">Palmitate</keyword>
<evidence type="ECO:0000256" key="7">
    <source>
        <dbReference type="ARBA" id="ARBA00022729"/>
    </source>
</evidence>
<sequence length="395" mass="41812">MKLATRIGLGVASLALLAGCSSLPNSGPHDDAIRTQASLTIGEKHPVSYGYALVDLSDTVLQAIGGERGNDTFKSFGGGRGGAPTITLGVGDVIQITVYESQPGGLFIPAEAGSRPGNYVTFPSQTIGKNGYITVPYAGSVRAVGRSQSDIEADIVSRLVDRAIEPQVTLSVVEQKAANASVVGSVNTPNAFAVSQGGDTILDMIARAGGIRGEPYETYVTLQRRGKSATVAFNKLIATPSENIYTAPGDTIYVYGEQKIFMGFGASGQVGRFPFGRENLNLAEAVGLAGGLLDNRADPGAVFIYRMEEMSVLERLGIDVSRFARSEEKFSTAKVPTIYQANFRKPEIFFLAQRFFMEPDDILYVSNADSVEVSKALGVLGTVTAPVISVANFTN</sequence>
<evidence type="ECO:0000256" key="3">
    <source>
        <dbReference type="ARBA" id="ARBA00022448"/>
    </source>
</evidence>
<evidence type="ECO:0000259" key="16">
    <source>
        <dbReference type="Pfam" id="PF02563"/>
    </source>
</evidence>
<evidence type="ECO:0000256" key="10">
    <source>
        <dbReference type="ARBA" id="ARBA00023114"/>
    </source>
</evidence>
<feature type="signal peptide" evidence="15">
    <location>
        <begin position="1"/>
        <end position="18"/>
    </location>
</feature>
<dbReference type="Gene3D" id="3.10.560.10">
    <property type="entry name" value="Outer membrane lipoprotein wza domain like"/>
    <property type="match status" value="2"/>
</dbReference>
<dbReference type="EMBL" id="JAAAMG010000005">
    <property type="protein sequence ID" value="NDW04361.1"/>
    <property type="molecule type" value="Genomic_DNA"/>
</dbReference>
<protein>
    <submittedName>
        <fullName evidence="18">Polysaccharide export protein</fullName>
    </submittedName>
</protein>
<feature type="domain" description="SLBB" evidence="17">
    <location>
        <begin position="180"/>
        <end position="254"/>
    </location>
</feature>
<evidence type="ECO:0000313" key="18">
    <source>
        <dbReference type="EMBL" id="NDW04361.1"/>
    </source>
</evidence>
<dbReference type="GO" id="GO:0046930">
    <property type="term" value="C:pore complex"/>
    <property type="evidence" value="ECO:0007669"/>
    <property type="project" value="UniProtKB-KW"/>
</dbReference>
<dbReference type="PANTHER" id="PTHR33619">
    <property type="entry name" value="POLYSACCHARIDE EXPORT PROTEIN GFCE-RELATED"/>
    <property type="match status" value="1"/>
</dbReference>
<evidence type="ECO:0000256" key="12">
    <source>
        <dbReference type="ARBA" id="ARBA00023139"/>
    </source>
</evidence>
<keyword evidence="11" id="KW-0472">Membrane</keyword>
<evidence type="ECO:0000313" key="19">
    <source>
        <dbReference type="Proteomes" id="UP000469011"/>
    </source>
</evidence>
<dbReference type="GO" id="GO:0009279">
    <property type="term" value="C:cell outer membrane"/>
    <property type="evidence" value="ECO:0007669"/>
    <property type="project" value="UniProtKB-SubCell"/>
</dbReference>
<dbReference type="GO" id="GO:0015159">
    <property type="term" value="F:polysaccharide transmembrane transporter activity"/>
    <property type="evidence" value="ECO:0007669"/>
    <property type="project" value="InterPro"/>
</dbReference>
<dbReference type="Pfam" id="PF22461">
    <property type="entry name" value="SLBB_2"/>
    <property type="match status" value="1"/>
</dbReference>
<evidence type="ECO:0000256" key="4">
    <source>
        <dbReference type="ARBA" id="ARBA00022452"/>
    </source>
</evidence>
<evidence type="ECO:0000256" key="13">
    <source>
        <dbReference type="ARBA" id="ARBA00023237"/>
    </source>
</evidence>
<evidence type="ECO:0000256" key="15">
    <source>
        <dbReference type="SAM" id="SignalP"/>
    </source>
</evidence>
<feature type="chain" id="PRO_5026932857" evidence="15">
    <location>
        <begin position="19"/>
        <end position="395"/>
    </location>
</feature>
<evidence type="ECO:0000256" key="14">
    <source>
        <dbReference type="ARBA" id="ARBA00023288"/>
    </source>
</evidence>
<dbReference type="Gene3D" id="3.30.1950.10">
    <property type="entry name" value="wza like domain"/>
    <property type="match status" value="1"/>
</dbReference>
<keyword evidence="4" id="KW-1134">Transmembrane beta strand</keyword>
<comment type="caution">
    <text evidence="18">The sequence shown here is derived from an EMBL/GenBank/DDBJ whole genome shotgun (WGS) entry which is preliminary data.</text>
</comment>
<keyword evidence="9" id="KW-0406">Ion transport</keyword>
<keyword evidence="10" id="KW-0626">Porin</keyword>
<comment type="similarity">
    <text evidence="2">Belongs to the BexD/CtrA/VexA family.</text>
</comment>
<dbReference type="PANTHER" id="PTHR33619:SF3">
    <property type="entry name" value="POLYSACCHARIDE EXPORT PROTEIN GFCE-RELATED"/>
    <property type="match status" value="1"/>
</dbReference>
<dbReference type="InterPro" id="IPR054765">
    <property type="entry name" value="SLBB_dom"/>
</dbReference>
<evidence type="ECO:0000259" key="17">
    <source>
        <dbReference type="Pfam" id="PF22461"/>
    </source>
</evidence>
<evidence type="ECO:0000256" key="9">
    <source>
        <dbReference type="ARBA" id="ARBA00023065"/>
    </source>
</evidence>
<comment type="subcellular location">
    <subcellularLocation>
        <location evidence="1">Cell outer membrane</location>
        <topology evidence="1">Multi-pass membrane protein</topology>
    </subcellularLocation>
</comment>
<dbReference type="RefSeq" id="WP_163462543.1">
    <property type="nucleotide sequence ID" value="NZ_JAAAMG010000005.1"/>
</dbReference>
<dbReference type="InterPro" id="IPR049712">
    <property type="entry name" value="Poly_export"/>
</dbReference>
<keyword evidence="7 15" id="KW-0732">Signal</keyword>
<dbReference type="AlphaFoldDB" id="A0A6N9SZV6"/>
<dbReference type="GO" id="GO:0006811">
    <property type="term" value="P:monoatomic ion transport"/>
    <property type="evidence" value="ECO:0007669"/>
    <property type="project" value="UniProtKB-KW"/>
</dbReference>
<organism evidence="18 19">
    <name type="scientific">Jiella pacifica</name>
    <dbReference type="NCBI Taxonomy" id="2696469"/>
    <lineage>
        <taxon>Bacteria</taxon>
        <taxon>Pseudomonadati</taxon>
        <taxon>Pseudomonadota</taxon>
        <taxon>Alphaproteobacteria</taxon>
        <taxon>Hyphomicrobiales</taxon>
        <taxon>Aurantimonadaceae</taxon>
        <taxon>Jiella</taxon>
    </lineage>
</organism>
<name>A0A6N9SZV6_9HYPH</name>
<dbReference type="GO" id="GO:0015288">
    <property type="term" value="F:porin activity"/>
    <property type="evidence" value="ECO:0007669"/>
    <property type="project" value="UniProtKB-KW"/>
</dbReference>
<dbReference type="PROSITE" id="PS51257">
    <property type="entry name" value="PROKAR_LIPOPROTEIN"/>
    <property type="match status" value="1"/>
</dbReference>
<keyword evidence="5" id="KW-0762">Sugar transport</keyword>
<evidence type="ECO:0000256" key="1">
    <source>
        <dbReference type="ARBA" id="ARBA00004571"/>
    </source>
</evidence>
<keyword evidence="8" id="KW-0625">Polysaccharide transport</keyword>
<dbReference type="Proteomes" id="UP000469011">
    <property type="component" value="Unassembled WGS sequence"/>
</dbReference>
<proteinExistence type="inferred from homology"/>
<evidence type="ECO:0000256" key="2">
    <source>
        <dbReference type="ARBA" id="ARBA00009450"/>
    </source>
</evidence>
<evidence type="ECO:0000256" key="6">
    <source>
        <dbReference type="ARBA" id="ARBA00022692"/>
    </source>
</evidence>
<keyword evidence="3" id="KW-0813">Transport</keyword>
<evidence type="ECO:0000256" key="11">
    <source>
        <dbReference type="ARBA" id="ARBA00023136"/>
    </source>
</evidence>
<dbReference type="Pfam" id="PF02563">
    <property type="entry name" value="Poly_export"/>
    <property type="match status" value="1"/>
</dbReference>
<evidence type="ECO:0000256" key="8">
    <source>
        <dbReference type="ARBA" id="ARBA00023047"/>
    </source>
</evidence>
<keyword evidence="6" id="KW-0812">Transmembrane</keyword>
<dbReference type="InterPro" id="IPR003715">
    <property type="entry name" value="Poly_export_N"/>
</dbReference>
<evidence type="ECO:0000256" key="5">
    <source>
        <dbReference type="ARBA" id="ARBA00022597"/>
    </source>
</evidence>
<keyword evidence="13" id="KW-0998">Cell outer membrane</keyword>